<keyword evidence="4" id="KW-0804">Transcription</keyword>
<keyword evidence="3" id="KW-0238">DNA-binding</keyword>
<feature type="region of interest" description="Disordered" evidence="6">
    <location>
        <begin position="77"/>
        <end position="104"/>
    </location>
</feature>
<name>A0A814DGA8_9BILA</name>
<proteinExistence type="predicted"/>
<evidence type="ECO:0000256" key="3">
    <source>
        <dbReference type="ARBA" id="ARBA00023125"/>
    </source>
</evidence>
<dbReference type="EMBL" id="CAJNOQ010002354">
    <property type="protein sequence ID" value="CAF0953758.1"/>
    <property type="molecule type" value="Genomic_DNA"/>
</dbReference>
<dbReference type="GO" id="GO:0000785">
    <property type="term" value="C:chromatin"/>
    <property type="evidence" value="ECO:0007669"/>
    <property type="project" value="TreeGrafter"/>
</dbReference>
<keyword evidence="2" id="KW-0805">Transcription regulation</keyword>
<dbReference type="SMART" id="SM00353">
    <property type="entry name" value="HLH"/>
    <property type="match status" value="1"/>
</dbReference>
<dbReference type="GO" id="GO:0000981">
    <property type="term" value="F:DNA-binding transcription factor activity, RNA polymerase II-specific"/>
    <property type="evidence" value="ECO:0007669"/>
    <property type="project" value="TreeGrafter"/>
</dbReference>
<accession>A0A814DGA8</accession>
<dbReference type="GO" id="GO:0046983">
    <property type="term" value="F:protein dimerization activity"/>
    <property type="evidence" value="ECO:0007669"/>
    <property type="project" value="InterPro"/>
</dbReference>
<dbReference type="PANTHER" id="PTHR11793:SF13">
    <property type="entry name" value="PROTEIN DAUGHTERLESS"/>
    <property type="match status" value="1"/>
</dbReference>
<dbReference type="GO" id="GO:0000978">
    <property type="term" value="F:RNA polymerase II cis-regulatory region sequence-specific DNA binding"/>
    <property type="evidence" value="ECO:0007669"/>
    <property type="project" value="TreeGrafter"/>
</dbReference>
<keyword evidence="10" id="KW-1185">Reference proteome</keyword>
<dbReference type="EMBL" id="CAJOBC010002354">
    <property type="protein sequence ID" value="CAF3729158.1"/>
    <property type="molecule type" value="Genomic_DNA"/>
</dbReference>
<feature type="compositionally biased region" description="Polar residues" evidence="6">
    <location>
        <begin position="26"/>
        <end position="40"/>
    </location>
</feature>
<keyword evidence="5" id="KW-0539">Nucleus</keyword>
<dbReference type="Proteomes" id="UP000681722">
    <property type="component" value="Unassembled WGS sequence"/>
</dbReference>
<dbReference type="AlphaFoldDB" id="A0A814DGA8"/>
<sequence length="216" mass="24084">MFTTQASFRSGTYGSNGTKQTHDFSRQQQIDSGTTQENSAPLSISVGSVAANIGASSSSSKSKNNCNTSPNNLACLTRRLGSTRSIDNNESPEERERREKDRRAVNNARERLRVRDTNDAFEALGRMCSIHMRNDKPITKLGILQQAVNFITSLEQQVRERNLNHKAACLRRREEEKEDLNRSNGGINISAQSLISSLPSFDNNTHIIDPMHHSIP</sequence>
<evidence type="ECO:0000256" key="1">
    <source>
        <dbReference type="ARBA" id="ARBA00004123"/>
    </source>
</evidence>
<dbReference type="InterPro" id="IPR011598">
    <property type="entry name" value="bHLH_dom"/>
</dbReference>
<feature type="compositionally biased region" description="Polar residues" evidence="6">
    <location>
        <begin position="1"/>
        <end position="19"/>
    </location>
</feature>
<feature type="region of interest" description="Disordered" evidence="6">
    <location>
        <begin position="1"/>
        <end position="40"/>
    </location>
</feature>
<evidence type="ECO:0000259" key="7">
    <source>
        <dbReference type="PROSITE" id="PS50888"/>
    </source>
</evidence>
<feature type="domain" description="BHLH" evidence="7">
    <location>
        <begin position="101"/>
        <end position="154"/>
    </location>
</feature>
<feature type="compositionally biased region" description="Basic and acidic residues" evidence="6">
    <location>
        <begin position="92"/>
        <end position="104"/>
    </location>
</feature>
<protein>
    <recommendedName>
        <fullName evidence="7">BHLH domain-containing protein</fullName>
    </recommendedName>
</protein>
<evidence type="ECO:0000256" key="5">
    <source>
        <dbReference type="ARBA" id="ARBA00023242"/>
    </source>
</evidence>
<dbReference type="PANTHER" id="PTHR11793">
    <property type="entry name" value="BASIC HELIX-LOOP-HELIX TRANSCRIPTION FACTOR"/>
    <property type="match status" value="1"/>
</dbReference>
<dbReference type="Gene3D" id="4.10.280.10">
    <property type="entry name" value="Helix-loop-helix DNA-binding domain"/>
    <property type="match status" value="1"/>
</dbReference>
<evidence type="ECO:0000256" key="4">
    <source>
        <dbReference type="ARBA" id="ARBA00023163"/>
    </source>
</evidence>
<dbReference type="Pfam" id="PF00010">
    <property type="entry name" value="HLH"/>
    <property type="match status" value="1"/>
</dbReference>
<dbReference type="InterPro" id="IPR036638">
    <property type="entry name" value="HLH_DNA-bd_sf"/>
</dbReference>
<comment type="subcellular location">
    <subcellularLocation>
        <location evidence="1">Nucleus</location>
    </subcellularLocation>
</comment>
<evidence type="ECO:0000256" key="6">
    <source>
        <dbReference type="SAM" id="MobiDB-lite"/>
    </source>
</evidence>
<evidence type="ECO:0000256" key="2">
    <source>
        <dbReference type="ARBA" id="ARBA00023015"/>
    </source>
</evidence>
<comment type="caution">
    <text evidence="8">The sequence shown here is derived from an EMBL/GenBank/DDBJ whole genome shotgun (WGS) entry which is preliminary data.</text>
</comment>
<feature type="compositionally biased region" description="Polar residues" evidence="6">
    <location>
        <begin position="80"/>
        <end position="89"/>
    </location>
</feature>
<dbReference type="Proteomes" id="UP000663829">
    <property type="component" value="Unassembled WGS sequence"/>
</dbReference>
<dbReference type="GO" id="GO:0005634">
    <property type="term" value="C:nucleus"/>
    <property type="evidence" value="ECO:0007669"/>
    <property type="project" value="UniProtKB-SubCell"/>
</dbReference>
<gene>
    <name evidence="8" type="ORF">GPM918_LOCUS11386</name>
    <name evidence="9" type="ORF">SRO942_LOCUS11388</name>
</gene>
<dbReference type="GO" id="GO:0005667">
    <property type="term" value="C:transcription regulator complex"/>
    <property type="evidence" value="ECO:0007669"/>
    <property type="project" value="TreeGrafter"/>
</dbReference>
<dbReference type="PROSITE" id="PS50888">
    <property type="entry name" value="BHLH"/>
    <property type="match status" value="1"/>
</dbReference>
<reference evidence="8" key="1">
    <citation type="submission" date="2021-02" db="EMBL/GenBank/DDBJ databases">
        <authorList>
            <person name="Nowell W R."/>
        </authorList>
    </citation>
    <scope>NUCLEOTIDE SEQUENCE</scope>
</reference>
<evidence type="ECO:0000313" key="9">
    <source>
        <dbReference type="EMBL" id="CAF3729158.1"/>
    </source>
</evidence>
<dbReference type="SUPFAM" id="SSF47459">
    <property type="entry name" value="HLH, helix-loop-helix DNA-binding domain"/>
    <property type="match status" value="1"/>
</dbReference>
<dbReference type="InterPro" id="IPR051098">
    <property type="entry name" value="NeuroDiff_E-box_TFs"/>
</dbReference>
<dbReference type="OrthoDB" id="10034090at2759"/>
<organism evidence="8 10">
    <name type="scientific">Didymodactylos carnosus</name>
    <dbReference type="NCBI Taxonomy" id="1234261"/>
    <lineage>
        <taxon>Eukaryota</taxon>
        <taxon>Metazoa</taxon>
        <taxon>Spiralia</taxon>
        <taxon>Gnathifera</taxon>
        <taxon>Rotifera</taxon>
        <taxon>Eurotatoria</taxon>
        <taxon>Bdelloidea</taxon>
        <taxon>Philodinida</taxon>
        <taxon>Philodinidae</taxon>
        <taxon>Didymodactylos</taxon>
    </lineage>
</organism>
<evidence type="ECO:0000313" key="10">
    <source>
        <dbReference type="Proteomes" id="UP000663829"/>
    </source>
</evidence>
<evidence type="ECO:0000313" key="8">
    <source>
        <dbReference type="EMBL" id="CAF0953758.1"/>
    </source>
</evidence>